<name>A0A932EQJ6_9BACT</name>
<dbReference type="Pfam" id="PF01464">
    <property type="entry name" value="SLT"/>
    <property type="match status" value="1"/>
</dbReference>
<dbReference type="InterPro" id="IPR000189">
    <property type="entry name" value="Transglyc_AS"/>
</dbReference>
<evidence type="ECO:0000313" key="4">
    <source>
        <dbReference type="EMBL" id="MBI2678958.1"/>
    </source>
</evidence>
<evidence type="ECO:0000256" key="2">
    <source>
        <dbReference type="SAM" id="MobiDB-lite"/>
    </source>
</evidence>
<evidence type="ECO:0000313" key="5">
    <source>
        <dbReference type="Proteomes" id="UP000779809"/>
    </source>
</evidence>
<organism evidence="4 5">
    <name type="scientific">Candidatus Korobacter versatilis</name>
    <dbReference type="NCBI Taxonomy" id="658062"/>
    <lineage>
        <taxon>Bacteria</taxon>
        <taxon>Pseudomonadati</taxon>
        <taxon>Acidobacteriota</taxon>
        <taxon>Terriglobia</taxon>
        <taxon>Terriglobales</taxon>
        <taxon>Candidatus Korobacteraceae</taxon>
        <taxon>Candidatus Korobacter</taxon>
    </lineage>
</organism>
<dbReference type="SUPFAM" id="SSF53955">
    <property type="entry name" value="Lysozyme-like"/>
    <property type="match status" value="1"/>
</dbReference>
<dbReference type="GO" id="GO:0000270">
    <property type="term" value="P:peptidoglycan metabolic process"/>
    <property type="evidence" value="ECO:0007669"/>
    <property type="project" value="InterPro"/>
</dbReference>
<dbReference type="AlphaFoldDB" id="A0A932EQJ6"/>
<dbReference type="GO" id="GO:0008933">
    <property type="term" value="F:peptidoglycan lytic transglycosylase activity"/>
    <property type="evidence" value="ECO:0007669"/>
    <property type="project" value="InterPro"/>
</dbReference>
<dbReference type="GO" id="GO:0016020">
    <property type="term" value="C:membrane"/>
    <property type="evidence" value="ECO:0007669"/>
    <property type="project" value="InterPro"/>
</dbReference>
<dbReference type="Proteomes" id="UP000779809">
    <property type="component" value="Unassembled WGS sequence"/>
</dbReference>
<comment type="similarity">
    <text evidence="1">Belongs to the transglycosylase Slt family.</text>
</comment>
<accession>A0A932EQJ6</accession>
<evidence type="ECO:0000256" key="1">
    <source>
        <dbReference type="ARBA" id="ARBA00007734"/>
    </source>
</evidence>
<gene>
    <name evidence="4" type="ORF">HYX28_09265</name>
</gene>
<comment type="caution">
    <text evidence="4">The sequence shown here is derived from an EMBL/GenBank/DDBJ whole genome shotgun (WGS) entry which is preliminary data.</text>
</comment>
<dbReference type="PANTHER" id="PTHR37423:SF2">
    <property type="entry name" value="MEMBRANE-BOUND LYTIC MUREIN TRANSGLYCOSYLASE C"/>
    <property type="match status" value="1"/>
</dbReference>
<dbReference type="PROSITE" id="PS00922">
    <property type="entry name" value="TRANSGLYCOSYLASE"/>
    <property type="match status" value="1"/>
</dbReference>
<dbReference type="CDD" id="cd00254">
    <property type="entry name" value="LT-like"/>
    <property type="match status" value="1"/>
</dbReference>
<feature type="region of interest" description="Disordered" evidence="2">
    <location>
        <begin position="28"/>
        <end position="65"/>
    </location>
</feature>
<feature type="domain" description="Transglycosylase SLT" evidence="3">
    <location>
        <begin position="75"/>
        <end position="174"/>
    </location>
</feature>
<protein>
    <submittedName>
        <fullName evidence="4">Lytic transglycosylase domain-containing protein</fullName>
    </submittedName>
</protein>
<reference evidence="4" key="1">
    <citation type="submission" date="2020-07" db="EMBL/GenBank/DDBJ databases">
        <title>Huge and variable diversity of episymbiotic CPR bacteria and DPANN archaea in groundwater ecosystems.</title>
        <authorList>
            <person name="He C.Y."/>
            <person name="Keren R."/>
            <person name="Whittaker M."/>
            <person name="Farag I.F."/>
            <person name="Doudna J."/>
            <person name="Cate J.H.D."/>
            <person name="Banfield J.F."/>
        </authorList>
    </citation>
    <scope>NUCLEOTIDE SEQUENCE</scope>
    <source>
        <strain evidence="4">NC_groundwater_580_Pr5_B-0.1um_64_19</strain>
    </source>
</reference>
<dbReference type="InterPro" id="IPR008258">
    <property type="entry name" value="Transglycosylase_SLT_dom_1"/>
</dbReference>
<dbReference type="EMBL" id="JACPNR010000011">
    <property type="protein sequence ID" value="MBI2678958.1"/>
    <property type="molecule type" value="Genomic_DNA"/>
</dbReference>
<evidence type="ECO:0000259" key="3">
    <source>
        <dbReference type="Pfam" id="PF01464"/>
    </source>
</evidence>
<sequence>MRKARSAAADVEQYIVWRQQQPAFRVDFGQTAPEAAAKPAEPASSEAAEKERSETPELAAPTRKGLTAEQLDAIIDEAAAKHGVDSNLVRALIKVESNFNPRAVSRKGAMGLMQLMPSTARSLQVTNPFDAQQNVDGGVRHLKSLLENFNGDVTKSVAAYNAGAGAVARNHGVPPFAETQAYVRRINQLYGGQTPMRANQAAPIRVYRDKFGVLTFSND</sequence>
<proteinExistence type="inferred from homology"/>
<dbReference type="PANTHER" id="PTHR37423">
    <property type="entry name" value="SOLUBLE LYTIC MUREIN TRANSGLYCOSYLASE-RELATED"/>
    <property type="match status" value="1"/>
</dbReference>
<dbReference type="InterPro" id="IPR023346">
    <property type="entry name" value="Lysozyme-like_dom_sf"/>
</dbReference>
<dbReference type="Gene3D" id="1.10.530.10">
    <property type="match status" value="1"/>
</dbReference>
<feature type="compositionally biased region" description="Low complexity" evidence="2">
    <location>
        <begin position="32"/>
        <end position="46"/>
    </location>
</feature>